<dbReference type="EMBL" id="KK914929">
    <property type="protein sequence ID" value="KDP26131.1"/>
    <property type="molecule type" value="Genomic_DNA"/>
</dbReference>
<evidence type="ECO:0000313" key="3">
    <source>
        <dbReference type="Proteomes" id="UP000027138"/>
    </source>
</evidence>
<feature type="compositionally biased region" description="Polar residues" evidence="1">
    <location>
        <begin position="1"/>
        <end position="12"/>
    </location>
</feature>
<proteinExistence type="predicted"/>
<evidence type="ECO:0000313" key="2">
    <source>
        <dbReference type="EMBL" id="KDP26131.1"/>
    </source>
</evidence>
<keyword evidence="3" id="KW-1185">Reference proteome</keyword>
<dbReference type="Proteomes" id="UP000027138">
    <property type="component" value="Unassembled WGS sequence"/>
</dbReference>
<organism evidence="2 3">
    <name type="scientific">Jatropha curcas</name>
    <name type="common">Barbados nut</name>
    <dbReference type="NCBI Taxonomy" id="180498"/>
    <lineage>
        <taxon>Eukaryota</taxon>
        <taxon>Viridiplantae</taxon>
        <taxon>Streptophyta</taxon>
        <taxon>Embryophyta</taxon>
        <taxon>Tracheophyta</taxon>
        <taxon>Spermatophyta</taxon>
        <taxon>Magnoliopsida</taxon>
        <taxon>eudicotyledons</taxon>
        <taxon>Gunneridae</taxon>
        <taxon>Pentapetalae</taxon>
        <taxon>rosids</taxon>
        <taxon>fabids</taxon>
        <taxon>Malpighiales</taxon>
        <taxon>Euphorbiaceae</taxon>
        <taxon>Crotonoideae</taxon>
        <taxon>Jatropheae</taxon>
        <taxon>Jatropha</taxon>
    </lineage>
</organism>
<dbReference type="AlphaFoldDB" id="A0A067JQ98"/>
<reference evidence="2 3" key="1">
    <citation type="journal article" date="2014" name="PLoS ONE">
        <title>Global Analysis of Gene Expression Profiles in Physic Nut (Jatropha curcas L.) Seedlings Exposed to Salt Stress.</title>
        <authorList>
            <person name="Zhang L."/>
            <person name="Zhang C."/>
            <person name="Wu P."/>
            <person name="Chen Y."/>
            <person name="Li M."/>
            <person name="Jiang H."/>
            <person name="Wu G."/>
        </authorList>
    </citation>
    <scope>NUCLEOTIDE SEQUENCE [LARGE SCALE GENOMIC DNA]</scope>
    <source>
        <strain evidence="3">cv. GZQX0401</strain>
        <tissue evidence="2">Young leaves</tissue>
    </source>
</reference>
<protein>
    <submittedName>
        <fullName evidence="2">Uncharacterized protein</fullName>
    </submittedName>
</protein>
<gene>
    <name evidence="2" type="ORF">JCGZ_22232</name>
</gene>
<sequence length="74" mass="8296">MVLGTGTVSFGNRNHRFEPVPNRNRNQWESKSIRTGDFRFGFGSRFVEPQTGGSIKPVGTGLEPLVRTGSNRRF</sequence>
<feature type="region of interest" description="Disordered" evidence="1">
    <location>
        <begin position="1"/>
        <end position="31"/>
    </location>
</feature>
<accession>A0A067JQ98</accession>
<name>A0A067JQ98_JATCU</name>
<evidence type="ECO:0000256" key="1">
    <source>
        <dbReference type="SAM" id="MobiDB-lite"/>
    </source>
</evidence>
<feature type="region of interest" description="Disordered" evidence="1">
    <location>
        <begin position="49"/>
        <end position="74"/>
    </location>
</feature>